<evidence type="ECO:0000259" key="5">
    <source>
        <dbReference type="Pfam" id="PF01266"/>
    </source>
</evidence>
<accession>A0A3D3RBL8</accession>
<name>A0A3D3RBL8_9PLAN</name>
<dbReference type="InterPro" id="IPR036188">
    <property type="entry name" value="FAD/NAD-bd_sf"/>
</dbReference>
<dbReference type="InterPro" id="IPR017741">
    <property type="entry name" value="FAD-dependent_OxRdtase_HpnW"/>
</dbReference>
<dbReference type="GO" id="GO:0005737">
    <property type="term" value="C:cytoplasm"/>
    <property type="evidence" value="ECO:0007669"/>
    <property type="project" value="TreeGrafter"/>
</dbReference>
<dbReference type="EMBL" id="DQAY01000153">
    <property type="protein sequence ID" value="HCO26225.1"/>
    <property type="molecule type" value="Genomic_DNA"/>
</dbReference>
<protein>
    <submittedName>
        <fullName evidence="6">TIGR03364 family FAD-dependent oxidoreductase</fullName>
    </submittedName>
</protein>
<dbReference type="Proteomes" id="UP000263642">
    <property type="component" value="Unassembled WGS sequence"/>
</dbReference>
<evidence type="ECO:0000256" key="4">
    <source>
        <dbReference type="ARBA" id="ARBA00023002"/>
    </source>
</evidence>
<dbReference type="PANTHER" id="PTHR13847:SF286">
    <property type="entry name" value="D-AMINO ACID DEHYDROGENASE"/>
    <property type="match status" value="1"/>
</dbReference>
<dbReference type="GO" id="GO:0016491">
    <property type="term" value="F:oxidoreductase activity"/>
    <property type="evidence" value="ECO:0007669"/>
    <property type="project" value="UniProtKB-KW"/>
</dbReference>
<reference evidence="6 7" key="1">
    <citation type="journal article" date="2018" name="Nat. Biotechnol.">
        <title>A standardized bacterial taxonomy based on genome phylogeny substantially revises the tree of life.</title>
        <authorList>
            <person name="Parks D.H."/>
            <person name="Chuvochina M."/>
            <person name="Waite D.W."/>
            <person name="Rinke C."/>
            <person name="Skarshewski A."/>
            <person name="Chaumeil P.A."/>
            <person name="Hugenholtz P."/>
        </authorList>
    </citation>
    <scope>NUCLEOTIDE SEQUENCE [LARGE SCALE GENOMIC DNA]</scope>
    <source>
        <strain evidence="6">UBA9375</strain>
    </source>
</reference>
<dbReference type="InterPro" id="IPR006076">
    <property type="entry name" value="FAD-dep_OxRdtase"/>
</dbReference>
<feature type="domain" description="FAD dependent oxidoreductase" evidence="5">
    <location>
        <begin position="4"/>
        <end position="370"/>
    </location>
</feature>
<organism evidence="6 7">
    <name type="scientific">Gimesia maris</name>
    <dbReference type="NCBI Taxonomy" id="122"/>
    <lineage>
        <taxon>Bacteria</taxon>
        <taxon>Pseudomonadati</taxon>
        <taxon>Planctomycetota</taxon>
        <taxon>Planctomycetia</taxon>
        <taxon>Planctomycetales</taxon>
        <taxon>Planctomycetaceae</taxon>
        <taxon>Gimesia</taxon>
    </lineage>
</organism>
<gene>
    <name evidence="6" type="ORF">DIT97_25600</name>
</gene>
<dbReference type="Pfam" id="PF01266">
    <property type="entry name" value="DAO"/>
    <property type="match status" value="1"/>
</dbReference>
<evidence type="ECO:0000313" key="6">
    <source>
        <dbReference type="EMBL" id="HCO26225.1"/>
    </source>
</evidence>
<dbReference type="PANTHER" id="PTHR13847">
    <property type="entry name" value="SARCOSINE DEHYDROGENASE-RELATED"/>
    <property type="match status" value="1"/>
</dbReference>
<evidence type="ECO:0000256" key="1">
    <source>
        <dbReference type="ARBA" id="ARBA00001974"/>
    </source>
</evidence>
<dbReference type="Gene3D" id="3.50.50.60">
    <property type="entry name" value="FAD/NAD(P)-binding domain"/>
    <property type="match status" value="1"/>
</dbReference>
<keyword evidence="4" id="KW-0560">Oxidoreductase</keyword>
<comment type="similarity">
    <text evidence="2">Belongs to the DadA oxidoreductase family.</text>
</comment>
<comment type="cofactor">
    <cofactor evidence="1">
        <name>FAD</name>
        <dbReference type="ChEBI" id="CHEBI:57692"/>
    </cofactor>
</comment>
<evidence type="ECO:0000313" key="7">
    <source>
        <dbReference type="Proteomes" id="UP000263642"/>
    </source>
</evidence>
<proteinExistence type="inferred from homology"/>
<dbReference type="Gene3D" id="3.30.9.10">
    <property type="entry name" value="D-Amino Acid Oxidase, subunit A, domain 2"/>
    <property type="match status" value="1"/>
</dbReference>
<keyword evidence="3" id="KW-0285">Flavoprotein</keyword>
<evidence type="ECO:0000256" key="2">
    <source>
        <dbReference type="ARBA" id="ARBA00009410"/>
    </source>
</evidence>
<dbReference type="NCBIfam" id="TIGR03364">
    <property type="entry name" value="HpnW_proposed"/>
    <property type="match status" value="1"/>
</dbReference>
<dbReference type="SUPFAM" id="SSF51905">
    <property type="entry name" value="FAD/NAD(P)-binding domain"/>
    <property type="match status" value="1"/>
</dbReference>
<evidence type="ECO:0000256" key="3">
    <source>
        <dbReference type="ARBA" id="ARBA00022630"/>
    </source>
</evidence>
<sequence>MKYDLIVIGSGIVGLGHAWAAALQGLKVAVFETNSRAEGASIRNFGMIWPVGQPAGAARELALRNRELWLQLGKAAGFAVEECGSLFLAHHPDELAVLQEFIDTEASHGLNAELCLPHIVKQMMPAVNTNNLQGGMFSPGELRVTPQTAISMATAYLADTLNVEFYFNSTVAKVTSGEILTSANKVWHANKIVIASGAYYESLFPAAYSQECLHICKLQMLLTAPQPIGWKLGPHMASGPSLRHYPAFENCPSMTELRHRISKNMPEFDRFGIHIMASQYENGELILGDSHEYNDDIEPFDKCEINNLIIREIQKILNIPDFSISRTWNGLYARLPKNMFFVREIRPDVLIVNGFGGNGMSLALAAAETIMQNWNSATTCEINYEPSF</sequence>
<comment type="caution">
    <text evidence="6">The sequence shown here is derived from an EMBL/GenBank/DDBJ whole genome shotgun (WGS) entry which is preliminary data.</text>
</comment>
<dbReference type="AlphaFoldDB" id="A0A3D3RBL8"/>